<dbReference type="EMBL" id="JACXVP010000011">
    <property type="protein sequence ID" value="KAG5575884.1"/>
    <property type="molecule type" value="Genomic_DNA"/>
</dbReference>
<evidence type="ECO:0000259" key="1">
    <source>
        <dbReference type="Pfam" id="PF14291"/>
    </source>
</evidence>
<evidence type="ECO:0000313" key="3">
    <source>
        <dbReference type="Proteomes" id="UP000824120"/>
    </source>
</evidence>
<proteinExistence type="predicted"/>
<gene>
    <name evidence="2" type="ORF">H5410_056018</name>
</gene>
<dbReference type="AlphaFoldDB" id="A0A9J5WL21"/>
<evidence type="ECO:0000313" key="2">
    <source>
        <dbReference type="EMBL" id="KAG5575884.1"/>
    </source>
</evidence>
<dbReference type="Pfam" id="PF14291">
    <property type="entry name" value="DUF4371"/>
    <property type="match status" value="1"/>
</dbReference>
<dbReference type="PANTHER" id="PTHR45749">
    <property type="match status" value="1"/>
</dbReference>
<keyword evidence="3" id="KW-1185">Reference proteome</keyword>
<feature type="domain" description="DUF4371" evidence="1">
    <location>
        <begin position="1"/>
        <end position="75"/>
    </location>
</feature>
<dbReference type="PANTHER" id="PTHR45749:SF34">
    <property type="entry name" value="ZINC FINGER MYM-TYPE PROTEIN 1-LIKE"/>
    <property type="match status" value="1"/>
</dbReference>
<sequence>MTSPIIQKDIVTACKIEIVKVILEELNGDYFALLVDESFDISRKEQMAIVLRYVDRMGFVMERLIDITHIQDTSAFYP</sequence>
<accession>A0A9J5WL21</accession>
<organism evidence="2 3">
    <name type="scientific">Solanum commersonii</name>
    <name type="common">Commerson's wild potato</name>
    <name type="synonym">Commerson's nightshade</name>
    <dbReference type="NCBI Taxonomy" id="4109"/>
    <lineage>
        <taxon>Eukaryota</taxon>
        <taxon>Viridiplantae</taxon>
        <taxon>Streptophyta</taxon>
        <taxon>Embryophyta</taxon>
        <taxon>Tracheophyta</taxon>
        <taxon>Spermatophyta</taxon>
        <taxon>Magnoliopsida</taxon>
        <taxon>eudicotyledons</taxon>
        <taxon>Gunneridae</taxon>
        <taxon>Pentapetalae</taxon>
        <taxon>asterids</taxon>
        <taxon>lamiids</taxon>
        <taxon>Solanales</taxon>
        <taxon>Solanaceae</taxon>
        <taxon>Solanoideae</taxon>
        <taxon>Solaneae</taxon>
        <taxon>Solanum</taxon>
    </lineage>
</organism>
<dbReference type="InterPro" id="IPR025398">
    <property type="entry name" value="DUF4371"/>
</dbReference>
<name>A0A9J5WL21_SOLCO</name>
<dbReference type="Proteomes" id="UP000824120">
    <property type="component" value="Chromosome 11"/>
</dbReference>
<comment type="caution">
    <text evidence="2">The sequence shown here is derived from an EMBL/GenBank/DDBJ whole genome shotgun (WGS) entry which is preliminary data.</text>
</comment>
<protein>
    <recommendedName>
        <fullName evidence="1">DUF4371 domain-containing protein</fullName>
    </recommendedName>
</protein>
<dbReference type="OrthoDB" id="1302306at2759"/>
<reference evidence="2 3" key="1">
    <citation type="submission" date="2020-09" db="EMBL/GenBank/DDBJ databases">
        <title>De no assembly of potato wild relative species, Solanum commersonii.</title>
        <authorList>
            <person name="Cho K."/>
        </authorList>
    </citation>
    <scope>NUCLEOTIDE SEQUENCE [LARGE SCALE GENOMIC DNA]</scope>
    <source>
        <strain evidence="2">LZ3.2</strain>
        <tissue evidence="2">Leaf</tissue>
    </source>
</reference>